<feature type="signal peptide" evidence="5">
    <location>
        <begin position="1"/>
        <end position="23"/>
    </location>
</feature>
<sequence>MTMNAKLLVVLLAVALCVGHSQAMSIFEGGRCQCIHVISKFIHPKHFQTMEVIPQSSNCKNVEIIVTMKSTNNQICLNPDAPWVRKVMSHILDGAQTPKPTP</sequence>
<protein>
    <submittedName>
        <fullName evidence="7">IL-8</fullName>
    </submittedName>
</protein>
<evidence type="ECO:0000313" key="7">
    <source>
        <dbReference type="EMBL" id="ARI68106.1"/>
    </source>
</evidence>
<evidence type="ECO:0000259" key="6">
    <source>
        <dbReference type="SMART" id="SM00199"/>
    </source>
</evidence>
<comment type="similarity">
    <text evidence="2">Belongs to the intercrine alpha (chemokine CxC) family.</text>
</comment>
<dbReference type="AlphaFoldDB" id="A0A2H4H666"/>
<dbReference type="GO" id="GO:0005615">
    <property type="term" value="C:extracellular space"/>
    <property type="evidence" value="ECO:0007669"/>
    <property type="project" value="UniProtKB-KW"/>
</dbReference>
<dbReference type="PRINTS" id="PR00437">
    <property type="entry name" value="SMALLCYTKCXC"/>
</dbReference>
<dbReference type="PANTHER" id="PTHR12015">
    <property type="entry name" value="SMALL INDUCIBLE CYTOKINE A"/>
    <property type="match status" value="1"/>
</dbReference>
<dbReference type="InterPro" id="IPR001089">
    <property type="entry name" value="Chemokine_CXC"/>
</dbReference>
<accession>A0A2H4H666</accession>
<dbReference type="InterPro" id="IPR033899">
    <property type="entry name" value="CXC_Chemokine_domain"/>
</dbReference>
<evidence type="ECO:0000256" key="5">
    <source>
        <dbReference type="SAM" id="SignalP"/>
    </source>
</evidence>
<dbReference type="PANTHER" id="PTHR12015:SF198">
    <property type="entry name" value="PLATELET BASIC PROTEIN"/>
    <property type="match status" value="1"/>
</dbReference>
<evidence type="ECO:0000256" key="4">
    <source>
        <dbReference type="ARBA" id="ARBA00022525"/>
    </source>
</evidence>
<dbReference type="GO" id="GO:0008009">
    <property type="term" value="F:chemokine activity"/>
    <property type="evidence" value="ECO:0007669"/>
    <property type="project" value="InterPro"/>
</dbReference>
<dbReference type="SUPFAM" id="SSF54117">
    <property type="entry name" value="Interleukin 8-like chemokines"/>
    <property type="match status" value="1"/>
</dbReference>
<proteinExistence type="evidence at transcript level"/>
<evidence type="ECO:0000256" key="3">
    <source>
        <dbReference type="ARBA" id="ARBA00022514"/>
    </source>
</evidence>
<dbReference type="InterPro" id="IPR039809">
    <property type="entry name" value="Chemokine_b/g/d"/>
</dbReference>
<keyword evidence="5" id="KW-0732">Signal</keyword>
<dbReference type="Gene3D" id="2.40.50.40">
    <property type="match status" value="1"/>
</dbReference>
<dbReference type="InterPro" id="IPR036048">
    <property type="entry name" value="Interleukin_8-like_sf"/>
</dbReference>
<dbReference type="InterPro" id="IPR001811">
    <property type="entry name" value="Chemokine_IL8-like_dom"/>
</dbReference>
<comment type="subcellular location">
    <subcellularLocation>
        <location evidence="1">Secreted</location>
    </subcellularLocation>
</comment>
<reference evidence="7" key="1">
    <citation type="submission" date="2016-12" db="EMBL/GenBank/DDBJ databases">
        <authorList>
            <person name="Song W.-J."/>
            <person name="Kurnit D.M."/>
        </authorList>
    </citation>
    <scope>NUCLEOTIDE SEQUENCE</scope>
</reference>
<keyword evidence="3" id="KW-0202">Cytokine</keyword>
<dbReference type="Pfam" id="PF00048">
    <property type="entry name" value="IL8"/>
    <property type="match status" value="1"/>
</dbReference>
<evidence type="ECO:0000256" key="1">
    <source>
        <dbReference type="ARBA" id="ARBA00004613"/>
    </source>
</evidence>
<dbReference type="EMBL" id="KY379068">
    <property type="protein sequence ID" value="ARI68106.1"/>
    <property type="molecule type" value="mRNA"/>
</dbReference>
<dbReference type="PRINTS" id="PR00436">
    <property type="entry name" value="INTERLEUKIN8"/>
</dbReference>
<feature type="chain" id="PRO_5036453893" evidence="5">
    <location>
        <begin position="24"/>
        <end position="102"/>
    </location>
</feature>
<organism evidence="7">
    <name type="scientific">Eudontomyzon morii</name>
    <name type="common">Korean lamprey</name>
    <dbReference type="NCBI Taxonomy" id="682880"/>
    <lineage>
        <taxon>Eukaryota</taxon>
        <taxon>Metazoa</taxon>
        <taxon>Chordata</taxon>
        <taxon>Craniata</taxon>
        <taxon>Vertebrata</taxon>
        <taxon>Cyclostomata</taxon>
        <taxon>Hyperoartia</taxon>
        <taxon>Petromyzontiformes</taxon>
        <taxon>Petromyzontidae</taxon>
        <taxon>Eudontomyzon</taxon>
    </lineage>
</organism>
<dbReference type="SMART" id="SM00199">
    <property type="entry name" value="SCY"/>
    <property type="match status" value="1"/>
</dbReference>
<feature type="domain" description="Chemokine interleukin-8-like" evidence="6">
    <location>
        <begin position="29"/>
        <end position="91"/>
    </location>
</feature>
<dbReference type="GO" id="GO:0006952">
    <property type="term" value="P:defense response"/>
    <property type="evidence" value="ECO:0007669"/>
    <property type="project" value="InterPro"/>
</dbReference>
<keyword evidence="4" id="KW-0964">Secreted</keyword>
<name>A0A2H4H666_9PETR</name>
<dbReference type="FunFam" id="2.40.50.40:FF:000004">
    <property type="entry name" value="C-X-C motif chemokine"/>
    <property type="match status" value="1"/>
</dbReference>
<dbReference type="CDD" id="cd00273">
    <property type="entry name" value="Chemokine_CXC"/>
    <property type="match status" value="1"/>
</dbReference>
<dbReference type="GO" id="GO:0006955">
    <property type="term" value="P:immune response"/>
    <property type="evidence" value="ECO:0007669"/>
    <property type="project" value="InterPro"/>
</dbReference>
<evidence type="ECO:0000256" key="2">
    <source>
        <dbReference type="ARBA" id="ARBA00010665"/>
    </source>
</evidence>